<evidence type="ECO:0000256" key="1">
    <source>
        <dbReference type="PROSITE-ProRule" id="PRU00023"/>
    </source>
</evidence>
<feature type="repeat" description="ANK" evidence="1">
    <location>
        <begin position="203"/>
        <end position="235"/>
    </location>
</feature>
<keyword evidence="1" id="KW-0040">ANK repeat</keyword>
<proteinExistence type="predicted"/>
<comment type="caution">
    <text evidence="2">The sequence shown here is derived from an EMBL/GenBank/DDBJ whole genome shotgun (WGS) entry which is preliminary data.</text>
</comment>
<dbReference type="InParanoid" id="K2R2T3"/>
<dbReference type="EMBL" id="AHHD01000267">
    <property type="protein sequence ID" value="EKG16551.1"/>
    <property type="molecule type" value="Genomic_DNA"/>
</dbReference>
<dbReference type="OrthoDB" id="1577640at2759"/>
<evidence type="ECO:0000313" key="3">
    <source>
        <dbReference type="Proteomes" id="UP000007129"/>
    </source>
</evidence>
<dbReference type="Pfam" id="PF00023">
    <property type="entry name" value="Ank"/>
    <property type="match status" value="1"/>
</dbReference>
<dbReference type="InterPro" id="IPR002110">
    <property type="entry name" value="Ankyrin_rpt"/>
</dbReference>
<dbReference type="Gene3D" id="1.25.40.20">
    <property type="entry name" value="Ankyrin repeat-containing domain"/>
    <property type="match status" value="1"/>
</dbReference>
<dbReference type="PANTHER" id="PTHR10039">
    <property type="entry name" value="AMELOGENIN"/>
    <property type="match status" value="1"/>
</dbReference>
<dbReference type="SUPFAM" id="SSF48403">
    <property type="entry name" value="Ankyrin repeat"/>
    <property type="match status" value="1"/>
</dbReference>
<dbReference type="PROSITE" id="PS50297">
    <property type="entry name" value="ANK_REP_REGION"/>
    <property type="match status" value="1"/>
</dbReference>
<dbReference type="HOGENOM" id="CLU_748169_0_0_1"/>
<protein>
    <submittedName>
        <fullName evidence="2">Uncharacterized protein</fullName>
    </submittedName>
</protein>
<organism evidence="2 3">
    <name type="scientific">Macrophomina phaseolina (strain MS6)</name>
    <name type="common">Charcoal rot fungus</name>
    <dbReference type="NCBI Taxonomy" id="1126212"/>
    <lineage>
        <taxon>Eukaryota</taxon>
        <taxon>Fungi</taxon>
        <taxon>Dikarya</taxon>
        <taxon>Ascomycota</taxon>
        <taxon>Pezizomycotina</taxon>
        <taxon>Dothideomycetes</taxon>
        <taxon>Dothideomycetes incertae sedis</taxon>
        <taxon>Botryosphaeriales</taxon>
        <taxon>Botryosphaeriaceae</taxon>
        <taxon>Macrophomina</taxon>
    </lineage>
</organism>
<dbReference type="AlphaFoldDB" id="K2R2T3"/>
<dbReference type="PROSITE" id="PS50088">
    <property type="entry name" value="ANK_REPEAT"/>
    <property type="match status" value="1"/>
</dbReference>
<dbReference type="InterPro" id="IPR036770">
    <property type="entry name" value="Ankyrin_rpt-contain_sf"/>
</dbReference>
<evidence type="ECO:0000313" key="2">
    <source>
        <dbReference type="EMBL" id="EKG16551.1"/>
    </source>
</evidence>
<gene>
    <name evidence="2" type="ORF">MPH_06327</name>
</gene>
<name>K2R2T3_MACPH</name>
<reference evidence="2 3" key="1">
    <citation type="journal article" date="2012" name="BMC Genomics">
        <title>Tools to kill: Genome of one of the most destructive plant pathogenic fungi Macrophomina phaseolina.</title>
        <authorList>
            <person name="Islam M.S."/>
            <person name="Haque M.S."/>
            <person name="Islam M.M."/>
            <person name="Emdad E.M."/>
            <person name="Halim A."/>
            <person name="Hossen Q.M.M."/>
            <person name="Hossain M.Z."/>
            <person name="Ahmed B."/>
            <person name="Rahim S."/>
            <person name="Rahman M.S."/>
            <person name="Alam M.M."/>
            <person name="Hou S."/>
            <person name="Wan X."/>
            <person name="Saito J.A."/>
            <person name="Alam M."/>
        </authorList>
    </citation>
    <scope>NUCLEOTIDE SEQUENCE [LARGE SCALE GENOMIC DNA]</scope>
    <source>
        <strain evidence="2 3">MS6</strain>
    </source>
</reference>
<dbReference type="Proteomes" id="UP000007129">
    <property type="component" value="Unassembled WGS sequence"/>
</dbReference>
<dbReference type="PANTHER" id="PTHR10039:SF15">
    <property type="entry name" value="NACHT DOMAIN-CONTAINING PROTEIN"/>
    <property type="match status" value="1"/>
</dbReference>
<sequence length="370" mass="42245">MEFVRRTVRWIALAEKPISVRQMAHAISVDIDECSFDDTLDITMVLGLCSSLVREVNRLLYFSHFSVREFLREIKPKDDKLTRFRIQDSESQILGKVCLTYLLLKDFDRQGSVKPSDLRPDDFEEDYVSSANGPYPSYPLYGYSALFWMDRTEANAFDTVISNLRSQLFDVQETDQFLFWAHAWMSNSRILAKIASVLTDHIHDVTPLHLASSLRIADLVDQLIREGANVNQNSFLLASPLECAICGLECSVDAGNPWKPSDGARYQTIRRLLRENPISSDIFYPIAYGLCLNKNKSVQILLEHGFPLKSQIISRCFSIEGIHKLLDLGVDLLQLHVQRSIQRALPLYGVRDSARTGEKHRCSEILVHSY</sequence>
<dbReference type="VEuPathDB" id="FungiDB:MPH_06327"/>
<accession>K2R2T3</accession>
<dbReference type="STRING" id="1126212.K2R2T3"/>